<dbReference type="Proteomes" id="UP000814033">
    <property type="component" value="Unassembled WGS sequence"/>
</dbReference>
<comment type="caution">
    <text evidence="1">The sequence shown here is derived from an EMBL/GenBank/DDBJ whole genome shotgun (WGS) entry which is preliminary data.</text>
</comment>
<organism evidence="1 2">
    <name type="scientific">Auriscalpium vulgare</name>
    <dbReference type="NCBI Taxonomy" id="40419"/>
    <lineage>
        <taxon>Eukaryota</taxon>
        <taxon>Fungi</taxon>
        <taxon>Dikarya</taxon>
        <taxon>Basidiomycota</taxon>
        <taxon>Agaricomycotina</taxon>
        <taxon>Agaricomycetes</taxon>
        <taxon>Russulales</taxon>
        <taxon>Auriscalpiaceae</taxon>
        <taxon>Auriscalpium</taxon>
    </lineage>
</organism>
<protein>
    <submittedName>
        <fullName evidence="1">Uncharacterized protein</fullName>
    </submittedName>
</protein>
<reference evidence="1" key="2">
    <citation type="journal article" date="2022" name="New Phytol.">
        <title>Evolutionary transition to the ectomycorrhizal habit in the genomes of a hyperdiverse lineage of mushroom-forming fungi.</title>
        <authorList>
            <person name="Looney B."/>
            <person name="Miyauchi S."/>
            <person name="Morin E."/>
            <person name="Drula E."/>
            <person name="Courty P.E."/>
            <person name="Kohler A."/>
            <person name="Kuo A."/>
            <person name="LaButti K."/>
            <person name="Pangilinan J."/>
            <person name="Lipzen A."/>
            <person name="Riley R."/>
            <person name="Andreopoulos W."/>
            <person name="He G."/>
            <person name="Johnson J."/>
            <person name="Nolan M."/>
            <person name="Tritt A."/>
            <person name="Barry K.W."/>
            <person name="Grigoriev I.V."/>
            <person name="Nagy L.G."/>
            <person name="Hibbett D."/>
            <person name="Henrissat B."/>
            <person name="Matheny P.B."/>
            <person name="Labbe J."/>
            <person name="Martin F.M."/>
        </authorList>
    </citation>
    <scope>NUCLEOTIDE SEQUENCE</scope>
    <source>
        <strain evidence="1">FP105234-sp</strain>
    </source>
</reference>
<proteinExistence type="predicted"/>
<name>A0ACB8RVF7_9AGAM</name>
<accession>A0ACB8RVF7</accession>
<reference evidence="1" key="1">
    <citation type="submission" date="2021-02" db="EMBL/GenBank/DDBJ databases">
        <authorList>
            <consortium name="DOE Joint Genome Institute"/>
            <person name="Ahrendt S."/>
            <person name="Looney B.P."/>
            <person name="Miyauchi S."/>
            <person name="Morin E."/>
            <person name="Drula E."/>
            <person name="Courty P.E."/>
            <person name="Chicoki N."/>
            <person name="Fauchery L."/>
            <person name="Kohler A."/>
            <person name="Kuo A."/>
            <person name="Labutti K."/>
            <person name="Pangilinan J."/>
            <person name="Lipzen A."/>
            <person name="Riley R."/>
            <person name="Andreopoulos W."/>
            <person name="He G."/>
            <person name="Johnson J."/>
            <person name="Barry K.W."/>
            <person name="Grigoriev I.V."/>
            <person name="Nagy L."/>
            <person name="Hibbett D."/>
            <person name="Henrissat B."/>
            <person name="Matheny P.B."/>
            <person name="Labbe J."/>
            <person name="Martin F."/>
        </authorList>
    </citation>
    <scope>NUCLEOTIDE SEQUENCE</scope>
    <source>
        <strain evidence="1">FP105234-sp</strain>
    </source>
</reference>
<keyword evidence="2" id="KW-1185">Reference proteome</keyword>
<evidence type="ECO:0000313" key="2">
    <source>
        <dbReference type="Proteomes" id="UP000814033"/>
    </source>
</evidence>
<sequence>MWKTSLFTTLLFDVASIISSPAPPTPFTAVLPPLFLLGSLCTLAGGVLRLGCYRALGPLFTFEIALRTDHKLITRGPYAYVRHPSYAAAVLTVVGTLLLHFGPGSWFRAVGLLDRSAGWGYAALWTAINACALVSLLARAPAEDAMLRDQFKEEWDAWAARVPYRVVPRIY</sequence>
<gene>
    <name evidence="1" type="ORF">FA95DRAFT_1605584</name>
</gene>
<dbReference type="EMBL" id="MU275893">
    <property type="protein sequence ID" value="KAI0048050.1"/>
    <property type="molecule type" value="Genomic_DNA"/>
</dbReference>
<evidence type="ECO:0000313" key="1">
    <source>
        <dbReference type="EMBL" id="KAI0048050.1"/>
    </source>
</evidence>